<comment type="similarity">
    <text evidence="1">Belongs to the short-chain dehydrogenases/reductases (SDR) family.</text>
</comment>
<dbReference type="KEGG" id="cpoy:GP475_01835"/>
<evidence type="ECO:0000256" key="3">
    <source>
        <dbReference type="ARBA" id="ARBA00023027"/>
    </source>
</evidence>
<evidence type="ECO:0000259" key="4">
    <source>
        <dbReference type="SMART" id="SM00822"/>
    </source>
</evidence>
<dbReference type="PANTHER" id="PTHR24321">
    <property type="entry name" value="DEHYDROGENASES, SHORT CHAIN"/>
    <property type="match status" value="1"/>
</dbReference>
<evidence type="ECO:0000313" key="5">
    <source>
        <dbReference type="EMBL" id="QNQ89510.1"/>
    </source>
</evidence>
<protein>
    <submittedName>
        <fullName evidence="5">Glucose 1-dehydrogenase</fullName>
        <ecNumber evidence="5">1.1.1.47</ecNumber>
    </submittedName>
</protein>
<dbReference type="InterPro" id="IPR057326">
    <property type="entry name" value="KR_dom"/>
</dbReference>
<evidence type="ECO:0000256" key="1">
    <source>
        <dbReference type="ARBA" id="ARBA00006484"/>
    </source>
</evidence>
<feature type="domain" description="Ketoreductase" evidence="4">
    <location>
        <begin position="10"/>
        <end position="187"/>
    </location>
</feature>
<dbReference type="PRINTS" id="PR00081">
    <property type="entry name" value="GDHRDH"/>
</dbReference>
<dbReference type="InterPro" id="IPR002347">
    <property type="entry name" value="SDR_fam"/>
</dbReference>
<dbReference type="Proteomes" id="UP000516320">
    <property type="component" value="Chromosome"/>
</dbReference>
<keyword evidence="2 5" id="KW-0560">Oxidoreductase</keyword>
<dbReference type="PRINTS" id="PR00080">
    <property type="entry name" value="SDRFAMILY"/>
</dbReference>
<dbReference type="SMART" id="SM00822">
    <property type="entry name" value="PKS_KR"/>
    <property type="match status" value="1"/>
</dbReference>
<dbReference type="PANTHER" id="PTHR24321:SF8">
    <property type="entry name" value="ESTRADIOL 17-BETA-DEHYDROGENASE 8-RELATED"/>
    <property type="match status" value="1"/>
</dbReference>
<dbReference type="FunFam" id="3.40.50.720:FF:000084">
    <property type="entry name" value="Short-chain dehydrogenase reductase"/>
    <property type="match status" value="1"/>
</dbReference>
<dbReference type="Gene3D" id="3.40.50.720">
    <property type="entry name" value="NAD(P)-binding Rossmann-like Domain"/>
    <property type="match status" value="1"/>
</dbReference>
<dbReference type="AlphaFoldDB" id="A0A7H0SLT5"/>
<evidence type="ECO:0000313" key="6">
    <source>
        <dbReference type="Proteomes" id="UP000516320"/>
    </source>
</evidence>
<accession>A0A7H0SLT5</accession>
<dbReference type="EC" id="1.1.1.47" evidence="5"/>
<proteinExistence type="inferred from homology"/>
<keyword evidence="6" id="KW-1185">Reference proteome</keyword>
<dbReference type="Pfam" id="PF13561">
    <property type="entry name" value="adh_short_C2"/>
    <property type="match status" value="1"/>
</dbReference>
<sequence length="259" mass="27188">MTSTARFSGKNIIVTGAAAGIGLATAERLLAEGARVCLVDLNEEALDQAAQYLASDVLCVAADVSKEEEVKAFIDTAEKELGAVDGLFNNAGIEGPLTEIQSYNADTFRSVIDVNLNGVFFGIKHMLPRMAQRGYGSIVSTASIGGLRGWPRQYAYTATKHAVVGLSKAAAAEGGPHGVRVNTLAPGGVRTAMTEAAMRRVCPEDPNKAERRFSQRVPLGRMARPHEVAAAAAFLLSDDASFISGHTLVVDGGQIEVSG</sequence>
<dbReference type="EMBL" id="CP046884">
    <property type="protein sequence ID" value="QNQ89510.1"/>
    <property type="molecule type" value="Genomic_DNA"/>
</dbReference>
<dbReference type="PROSITE" id="PS00061">
    <property type="entry name" value="ADH_SHORT"/>
    <property type="match status" value="1"/>
</dbReference>
<dbReference type="GO" id="GO:0047936">
    <property type="term" value="F:glucose 1-dehydrogenase [NAD(P)+] activity"/>
    <property type="evidence" value="ECO:0007669"/>
    <property type="project" value="UniProtKB-EC"/>
</dbReference>
<dbReference type="InterPro" id="IPR020904">
    <property type="entry name" value="Sc_DH/Rdtase_CS"/>
</dbReference>
<dbReference type="RefSeq" id="WP_187974965.1">
    <property type="nucleotide sequence ID" value="NZ_CP046884.1"/>
</dbReference>
<name>A0A7H0SLT5_9CORY</name>
<evidence type="ECO:0000256" key="2">
    <source>
        <dbReference type="ARBA" id="ARBA00023002"/>
    </source>
</evidence>
<reference evidence="5 6" key="1">
    <citation type="submission" date="2019-12" db="EMBL/GenBank/DDBJ databases">
        <title>Corynebacterium sp. nov., isolated from feces of the Anser Albifrons in China.</title>
        <authorList>
            <person name="Liu Q."/>
        </authorList>
    </citation>
    <scope>NUCLEOTIDE SEQUENCE [LARGE SCALE GENOMIC DNA]</scope>
    <source>
        <strain evidence="5 6">4H37-19</strain>
    </source>
</reference>
<dbReference type="NCBIfam" id="NF005559">
    <property type="entry name" value="PRK07231.1"/>
    <property type="match status" value="1"/>
</dbReference>
<dbReference type="SUPFAM" id="SSF51735">
    <property type="entry name" value="NAD(P)-binding Rossmann-fold domains"/>
    <property type="match status" value="1"/>
</dbReference>
<gene>
    <name evidence="5" type="ORF">GP475_01835</name>
</gene>
<organism evidence="5 6">
    <name type="scientific">Corynebacterium poyangense</name>
    <dbReference type="NCBI Taxonomy" id="2684405"/>
    <lineage>
        <taxon>Bacteria</taxon>
        <taxon>Bacillati</taxon>
        <taxon>Actinomycetota</taxon>
        <taxon>Actinomycetes</taxon>
        <taxon>Mycobacteriales</taxon>
        <taxon>Corynebacteriaceae</taxon>
        <taxon>Corynebacterium</taxon>
    </lineage>
</organism>
<dbReference type="InterPro" id="IPR036291">
    <property type="entry name" value="NAD(P)-bd_dom_sf"/>
</dbReference>
<keyword evidence="3" id="KW-0520">NAD</keyword>